<evidence type="ECO:0000313" key="3">
    <source>
        <dbReference type="Proteomes" id="UP000007076"/>
    </source>
</evidence>
<dbReference type="STRING" id="452652.KSE_35530"/>
<proteinExistence type="predicted"/>
<dbReference type="PATRIC" id="fig|452652.3.peg.3557"/>
<name>E4NDS7_KITSK</name>
<dbReference type="KEGG" id="ksk:KSE_35530"/>
<keyword evidence="1" id="KW-1133">Transmembrane helix</keyword>
<dbReference type="RefSeq" id="WP_014136664.1">
    <property type="nucleotide sequence ID" value="NC_016109.1"/>
</dbReference>
<sequence length="97" mass="10032">MSTAHDAGTIPDPRLPALELRRAESLLADLRQESARIDTKGSVLVGAQGIAGAALVGILTSLVDISSIVAGTYWWLRVGIVLFAAALVLLPGSLLIG</sequence>
<feature type="transmembrane region" description="Helical" evidence="1">
    <location>
        <begin position="41"/>
        <end position="62"/>
    </location>
</feature>
<evidence type="ECO:0000256" key="1">
    <source>
        <dbReference type="SAM" id="Phobius"/>
    </source>
</evidence>
<feature type="transmembrane region" description="Helical" evidence="1">
    <location>
        <begin position="74"/>
        <end position="96"/>
    </location>
</feature>
<evidence type="ECO:0008006" key="4">
    <source>
        <dbReference type="Google" id="ProtNLM"/>
    </source>
</evidence>
<dbReference type="Proteomes" id="UP000007076">
    <property type="component" value="Chromosome"/>
</dbReference>
<accession>E4NDS7</accession>
<keyword evidence="1" id="KW-0472">Membrane</keyword>
<organism evidence="2 3">
    <name type="scientific">Kitasatospora setae (strain ATCC 33774 / DSM 43861 / JCM 3304 / KCC A-0304 / NBRC 14216 / KM-6054)</name>
    <name type="common">Streptomyces setae</name>
    <dbReference type="NCBI Taxonomy" id="452652"/>
    <lineage>
        <taxon>Bacteria</taxon>
        <taxon>Bacillati</taxon>
        <taxon>Actinomycetota</taxon>
        <taxon>Actinomycetes</taxon>
        <taxon>Kitasatosporales</taxon>
        <taxon>Streptomycetaceae</taxon>
        <taxon>Kitasatospora</taxon>
    </lineage>
</organism>
<dbReference type="EMBL" id="AP010968">
    <property type="protein sequence ID" value="BAJ29358.1"/>
    <property type="molecule type" value="Genomic_DNA"/>
</dbReference>
<gene>
    <name evidence="2" type="ordered locus">KSE_35530</name>
</gene>
<evidence type="ECO:0000313" key="2">
    <source>
        <dbReference type="EMBL" id="BAJ29358.1"/>
    </source>
</evidence>
<keyword evidence="1" id="KW-0812">Transmembrane</keyword>
<reference evidence="2 3" key="1">
    <citation type="journal article" date="2010" name="DNA Res.">
        <title>Genome sequence of Kitasatospora setae NBRC 14216T: an evolutionary snapshot of the family Streptomycetaceae.</title>
        <authorList>
            <person name="Ichikawa N."/>
            <person name="Oguchi A."/>
            <person name="Ikeda H."/>
            <person name="Ishikawa J."/>
            <person name="Kitani S."/>
            <person name="Watanabe Y."/>
            <person name="Nakamura S."/>
            <person name="Katano Y."/>
            <person name="Kishi E."/>
            <person name="Sasagawa M."/>
            <person name="Ankai A."/>
            <person name="Fukui S."/>
            <person name="Hashimoto Y."/>
            <person name="Kamata S."/>
            <person name="Otoguro M."/>
            <person name="Tanikawa S."/>
            <person name="Nihira T."/>
            <person name="Horinouchi S."/>
            <person name="Ohnishi Y."/>
            <person name="Hayakawa M."/>
            <person name="Kuzuyama T."/>
            <person name="Arisawa A."/>
            <person name="Nomoto F."/>
            <person name="Miura H."/>
            <person name="Takahashi Y."/>
            <person name="Fujita N."/>
        </authorList>
    </citation>
    <scope>NUCLEOTIDE SEQUENCE [LARGE SCALE GENOMIC DNA]</scope>
    <source>
        <strain evidence="3">ATCC 33774 / DSM 43861 / JCM 3304 / KCC A-0304 / NBRC 14216 / KM-6054</strain>
    </source>
</reference>
<protein>
    <recommendedName>
        <fullName evidence="4">Phage holin family protein</fullName>
    </recommendedName>
</protein>
<dbReference type="AlphaFoldDB" id="E4NDS7"/>
<keyword evidence="3" id="KW-1185">Reference proteome</keyword>
<dbReference type="HOGENOM" id="CLU_2343015_0_0_11"/>